<comment type="caution">
    <text evidence="2">The sequence shown here is derived from an EMBL/GenBank/DDBJ whole genome shotgun (WGS) entry which is preliminary data.</text>
</comment>
<protein>
    <recommendedName>
        <fullName evidence="4">Aromatic hydrocarbon degradation protein</fullName>
    </recommendedName>
</protein>
<feature type="chain" id="PRO_5008624987" description="Aromatic hydrocarbon degradation protein" evidence="1">
    <location>
        <begin position="20"/>
        <end position="416"/>
    </location>
</feature>
<evidence type="ECO:0008006" key="4">
    <source>
        <dbReference type="Google" id="ProtNLM"/>
    </source>
</evidence>
<dbReference type="RefSeq" id="WP_066335424.1">
    <property type="nucleotide sequence ID" value="NZ_CP017688.1"/>
</dbReference>
<dbReference type="STRING" id="1763534.GCA_001831475_00437"/>
<dbReference type="Proteomes" id="UP000093510">
    <property type="component" value="Unassembled WGS sequence"/>
</dbReference>
<evidence type="ECO:0000313" key="2">
    <source>
        <dbReference type="EMBL" id="OCB75216.1"/>
    </source>
</evidence>
<sequence>MIKKIILSACLLFTLVSFAQESASSPYSFYGIGELMFKGTVENRSMAGVAVEQDSIHINLENPASFANLALTSFTVGATYNGTKLQSNSKEEKASRTTLDYLAVGLPLGKLGVGFGLVPYSSVGYKIQSLASVADQNNSRYNGSGGLNKAFVGAAYKITPNFNVGADVNYNFGTIKTNNLEYITGVTLGSRELSTSTLSGVNFNLGAMYKRKITPKLNFYSSINYSLESTLNSKNTRNIATVFYNYAFDTTVVDVLLEEKTEKKLTFPSKLSLSAGVGESRKWLVGGKVAYQKATAEANTYNAVDNVGYGRYGSISLGGYFIPNYASFNNYLERIVYRGGFRYEKTGLMVNSKSINDMAITVGVGMPITGSFSNVNVGLELGRRGTAAAGLVREDYANISVGLSFNDKWFQKRKFD</sequence>
<dbReference type="EMBL" id="LVEP01000035">
    <property type="protein sequence ID" value="OCB75216.1"/>
    <property type="molecule type" value="Genomic_DNA"/>
</dbReference>
<accession>A0A1B9DZU3</accession>
<dbReference type="OrthoDB" id="1491239at2"/>
<organism evidence="2 3">
    <name type="scientific">Flavobacterium crassostreae</name>
    <dbReference type="NCBI Taxonomy" id="1763534"/>
    <lineage>
        <taxon>Bacteria</taxon>
        <taxon>Pseudomonadati</taxon>
        <taxon>Bacteroidota</taxon>
        <taxon>Flavobacteriia</taxon>
        <taxon>Flavobacteriales</taxon>
        <taxon>Flavobacteriaceae</taxon>
        <taxon>Flavobacterium</taxon>
    </lineage>
</organism>
<evidence type="ECO:0000313" key="3">
    <source>
        <dbReference type="Proteomes" id="UP000093510"/>
    </source>
</evidence>
<proteinExistence type="predicted"/>
<feature type="signal peptide" evidence="1">
    <location>
        <begin position="1"/>
        <end position="19"/>
    </location>
</feature>
<evidence type="ECO:0000256" key="1">
    <source>
        <dbReference type="SAM" id="SignalP"/>
    </source>
</evidence>
<name>A0A1B9DZU3_9FLAO</name>
<reference evidence="2 3" key="1">
    <citation type="submission" date="2016-03" db="EMBL/GenBank/DDBJ databases">
        <authorList>
            <person name="Ploux O."/>
        </authorList>
    </citation>
    <scope>NUCLEOTIDE SEQUENCE [LARGE SCALE GENOMIC DNA]</scope>
    <source>
        <strain evidence="2 3">LPB0076</strain>
    </source>
</reference>
<dbReference type="Gene3D" id="2.40.160.60">
    <property type="entry name" value="Outer membrane protein transport protein (OMPP1/FadL/TodX)"/>
    <property type="match status" value="1"/>
</dbReference>
<gene>
    <name evidence="2" type="ORF">LPBF_09155</name>
</gene>
<dbReference type="SUPFAM" id="SSF56935">
    <property type="entry name" value="Porins"/>
    <property type="match status" value="1"/>
</dbReference>
<keyword evidence="1" id="KW-0732">Signal</keyword>
<dbReference type="AlphaFoldDB" id="A0A1B9DZU3"/>
<keyword evidence="3" id="KW-1185">Reference proteome</keyword>